<accession>A0ABT0K430</accession>
<keyword evidence="3" id="KW-0233">DNA recombination</keyword>
<dbReference type="PROSITE" id="PS51900">
    <property type="entry name" value="CB"/>
    <property type="match status" value="1"/>
</dbReference>
<comment type="caution">
    <text evidence="8">The sequence shown here is derived from an EMBL/GenBank/DDBJ whole genome shotgun (WGS) entry which is preliminary data.</text>
</comment>
<dbReference type="InterPro" id="IPR011010">
    <property type="entry name" value="DNA_brk_join_enz"/>
</dbReference>
<dbReference type="InterPro" id="IPR004107">
    <property type="entry name" value="Integrase_SAM-like_N"/>
</dbReference>
<dbReference type="Gene3D" id="1.10.150.130">
    <property type="match status" value="1"/>
</dbReference>
<dbReference type="Pfam" id="PF00589">
    <property type="entry name" value="Phage_integrase"/>
    <property type="match status" value="1"/>
</dbReference>
<feature type="domain" description="Tyr recombinase" evidence="6">
    <location>
        <begin position="190"/>
        <end position="390"/>
    </location>
</feature>
<evidence type="ECO:0000256" key="5">
    <source>
        <dbReference type="SAM" id="MobiDB-lite"/>
    </source>
</evidence>
<organism evidence="8 9">
    <name type="scientific">Frankia umida</name>
    <dbReference type="NCBI Taxonomy" id="573489"/>
    <lineage>
        <taxon>Bacteria</taxon>
        <taxon>Bacillati</taxon>
        <taxon>Actinomycetota</taxon>
        <taxon>Actinomycetes</taxon>
        <taxon>Frankiales</taxon>
        <taxon>Frankiaceae</taxon>
        <taxon>Frankia</taxon>
    </lineage>
</organism>
<evidence type="ECO:0000259" key="7">
    <source>
        <dbReference type="PROSITE" id="PS51900"/>
    </source>
</evidence>
<dbReference type="PANTHER" id="PTHR30349:SF91">
    <property type="entry name" value="INTA PROTEIN"/>
    <property type="match status" value="1"/>
</dbReference>
<evidence type="ECO:0000313" key="8">
    <source>
        <dbReference type="EMBL" id="MCK9878561.1"/>
    </source>
</evidence>
<evidence type="ECO:0000313" key="9">
    <source>
        <dbReference type="Proteomes" id="UP001201873"/>
    </source>
</evidence>
<evidence type="ECO:0000256" key="1">
    <source>
        <dbReference type="ARBA" id="ARBA00022908"/>
    </source>
</evidence>
<feature type="region of interest" description="Disordered" evidence="5">
    <location>
        <begin position="1"/>
        <end position="23"/>
    </location>
</feature>
<dbReference type="PANTHER" id="PTHR30349">
    <property type="entry name" value="PHAGE INTEGRASE-RELATED"/>
    <property type="match status" value="1"/>
</dbReference>
<dbReference type="EMBL" id="JALKFT010000037">
    <property type="protein sequence ID" value="MCK9878561.1"/>
    <property type="molecule type" value="Genomic_DNA"/>
</dbReference>
<dbReference type="RefSeq" id="WP_248826655.1">
    <property type="nucleotide sequence ID" value="NZ_JALKFT010000037.1"/>
</dbReference>
<protein>
    <submittedName>
        <fullName evidence="8">Site-specific integrase</fullName>
    </submittedName>
</protein>
<dbReference type="InterPro" id="IPR010998">
    <property type="entry name" value="Integrase_recombinase_N"/>
</dbReference>
<dbReference type="SUPFAM" id="SSF56349">
    <property type="entry name" value="DNA breaking-rejoining enzymes"/>
    <property type="match status" value="1"/>
</dbReference>
<dbReference type="Proteomes" id="UP001201873">
    <property type="component" value="Unassembled WGS sequence"/>
</dbReference>
<keyword evidence="2 4" id="KW-0238">DNA-binding</keyword>
<name>A0ABT0K430_9ACTN</name>
<dbReference type="InterPro" id="IPR050090">
    <property type="entry name" value="Tyrosine_recombinase_XerCD"/>
</dbReference>
<dbReference type="InterPro" id="IPR013762">
    <property type="entry name" value="Integrase-like_cat_sf"/>
</dbReference>
<gene>
    <name evidence="8" type="ORF">MXD59_22820</name>
</gene>
<evidence type="ECO:0000259" key="6">
    <source>
        <dbReference type="PROSITE" id="PS51898"/>
    </source>
</evidence>
<dbReference type="Gene3D" id="1.10.443.10">
    <property type="entry name" value="Intergrase catalytic core"/>
    <property type="match status" value="1"/>
</dbReference>
<keyword evidence="9" id="KW-1185">Reference proteome</keyword>
<feature type="domain" description="Core-binding (CB)" evidence="7">
    <location>
        <begin position="83"/>
        <end position="167"/>
    </location>
</feature>
<dbReference type="Pfam" id="PF14659">
    <property type="entry name" value="Phage_int_SAM_3"/>
    <property type="match status" value="1"/>
</dbReference>
<proteinExistence type="predicted"/>
<sequence>MAEEPSDDRPGRRKSRGRRAHGEGSVYWREDRQRWVVELDYGIVNGRRKRAVRYFRTQEDAIETQQKARQAQADGVVHLDRRSRFGDFLTYWIDEIIIPSERAESTKSSYRDMTDNHIRPALGDKRLVDLKHEDLQRFLNRKAQDGYSASTMRTFRTILRQALNEAVITEKVSRNVAETLRVPKARKPTRKVTPLSKEDGLRLLKAAAATRHHALYVLLAMVGLRRGEALALRWSDFDETASTLRIERQVTRVRGVKGLIVGPTKSEAGKRTIVLPARCVAVLRSHRVAQAADRAGAGKRWKEHGLIFPSTVGTHLEPRGLNTHLTKLCTEAGVPHHGPHALRHTAATMAYALGVDWKEIQAMLGHTMLSTTMDIYVDLTDTAHQDTASKLDGWFPAEDTEEDDSEDPNA</sequence>
<dbReference type="CDD" id="cd01189">
    <property type="entry name" value="INT_ICEBs1_C_like"/>
    <property type="match status" value="1"/>
</dbReference>
<dbReference type="PROSITE" id="PS51898">
    <property type="entry name" value="TYR_RECOMBINASE"/>
    <property type="match status" value="1"/>
</dbReference>
<evidence type="ECO:0000256" key="2">
    <source>
        <dbReference type="ARBA" id="ARBA00023125"/>
    </source>
</evidence>
<evidence type="ECO:0000256" key="3">
    <source>
        <dbReference type="ARBA" id="ARBA00023172"/>
    </source>
</evidence>
<keyword evidence="1" id="KW-0229">DNA integration</keyword>
<dbReference type="InterPro" id="IPR044068">
    <property type="entry name" value="CB"/>
</dbReference>
<evidence type="ECO:0000256" key="4">
    <source>
        <dbReference type="PROSITE-ProRule" id="PRU01248"/>
    </source>
</evidence>
<reference evidence="8 9" key="1">
    <citation type="submission" date="2022-04" db="EMBL/GenBank/DDBJ databases">
        <title>Genome diversity in the genus Frankia.</title>
        <authorList>
            <person name="Carlos-Shanley C."/>
            <person name="Hahn D."/>
        </authorList>
    </citation>
    <scope>NUCLEOTIDE SEQUENCE [LARGE SCALE GENOMIC DNA]</scope>
    <source>
        <strain evidence="8 9">Ag45/Mut15</strain>
    </source>
</reference>
<dbReference type="InterPro" id="IPR002104">
    <property type="entry name" value="Integrase_catalytic"/>
</dbReference>